<keyword evidence="3" id="KW-0238">DNA-binding</keyword>
<keyword evidence="2" id="KW-0805">Transcription regulation</keyword>
<dbReference type="InterPro" id="IPR047057">
    <property type="entry name" value="MerR_fam"/>
</dbReference>
<organism evidence="6 7">
    <name type="scientific">Paenibacillus soyae</name>
    <dbReference type="NCBI Taxonomy" id="2969249"/>
    <lineage>
        <taxon>Bacteria</taxon>
        <taxon>Bacillati</taxon>
        <taxon>Bacillota</taxon>
        <taxon>Bacilli</taxon>
        <taxon>Bacillales</taxon>
        <taxon>Paenibacillaceae</taxon>
        <taxon>Paenibacillus</taxon>
    </lineage>
</organism>
<dbReference type="InterPro" id="IPR000551">
    <property type="entry name" value="MerR-type_HTH_dom"/>
</dbReference>
<keyword evidence="7" id="KW-1185">Reference proteome</keyword>
<dbReference type="AlphaFoldDB" id="A0A9X2MMK4"/>
<dbReference type="RefSeq" id="WP_257445824.1">
    <property type="nucleotide sequence ID" value="NZ_JANIPJ010000007.1"/>
</dbReference>
<dbReference type="Gene3D" id="1.10.1660.10">
    <property type="match status" value="1"/>
</dbReference>
<evidence type="ECO:0000256" key="1">
    <source>
        <dbReference type="ARBA" id="ARBA00022491"/>
    </source>
</evidence>
<evidence type="ECO:0000256" key="4">
    <source>
        <dbReference type="ARBA" id="ARBA00023163"/>
    </source>
</evidence>
<dbReference type="PROSITE" id="PS50937">
    <property type="entry name" value="HTH_MERR_2"/>
    <property type="match status" value="1"/>
</dbReference>
<dbReference type="PANTHER" id="PTHR30204">
    <property type="entry name" value="REDOX-CYCLING DRUG-SENSING TRANSCRIPTIONAL ACTIVATOR SOXR"/>
    <property type="match status" value="1"/>
</dbReference>
<dbReference type="EMBL" id="JANIPJ010000007">
    <property type="protein sequence ID" value="MCR2804658.1"/>
    <property type="molecule type" value="Genomic_DNA"/>
</dbReference>
<accession>A0A9X2MMK4</accession>
<dbReference type="InterPro" id="IPR009061">
    <property type="entry name" value="DNA-bd_dom_put_sf"/>
</dbReference>
<dbReference type="Proteomes" id="UP001141950">
    <property type="component" value="Unassembled WGS sequence"/>
</dbReference>
<evidence type="ECO:0000259" key="5">
    <source>
        <dbReference type="PROSITE" id="PS50937"/>
    </source>
</evidence>
<protein>
    <submittedName>
        <fullName evidence="6">MerR family transcriptional regulator</fullName>
    </submittedName>
</protein>
<evidence type="ECO:0000256" key="2">
    <source>
        <dbReference type="ARBA" id="ARBA00023015"/>
    </source>
</evidence>
<proteinExistence type="predicted"/>
<evidence type="ECO:0000256" key="3">
    <source>
        <dbReference type="ARBA" id="ARBA00023125"/>
    </source>
</evidence>
<comment type="caution">
    <text evidence="6">The sequence shown here is derived from an EMBL/GenBank/DDBJ whole genome shotgun (WGS) entry which is preliminary data.</text>
</comment>
<dbReference type="GO" id="GO:0003700">
    <property type="term" value="F:DNA-binding transcription factor activity"/>
    <property type="evidence" value="ECO:0007669"/>
    <property type="project" value="InterPro"/>
</dbReference>
<feature type="domain" description="HTH merR-type" evidence="5">
    <location>
        <begin position="5"/>
        <end position="62"/>
    </location>
</feature>
<evidence type="ECO:0000313" key="7">
    <source>
        <dbReference type="Proteomes" id="UP001141950"/>
    </source>
</evidence>
<evidence type="ECO:0000313" key="6">
    <source>
        <dbReference type="EMBL" id="MCR2804658.1"/>
    </source>
</evidence>
<dbReference type="PANTHER" id="PTHR30204:SF65">
    <property type="entry name" value="HTH-TYPE TRANSCRIPTIONAL REGULATOR TNRA"/>
    <property type="match status" value="1"/>
</dbReference>
<reference evidence="6" key="1">
    <citation type="submission" date="2022-08" db="EMBL/GenBank/DDBJ databases">
        <title>The genomic sequence of strain Paenibacillus sp. SCIV0701.</title>
        <authorList>
            <person name="Zhao H."/>
        </authorList>
    </citation>
    <scope>NUCLEOTIDE SEQUENCE</scope>
    <source>
        <strain evidence="6">SCIV0701</strain>
    </source>
</reference>
<dbReference type="GO" id="GO:0003677">
    <property type="term" value="F:DNA binding"/>
    <property type="evidence" value="ECO:0007669"/>
    <property type="project" value="UniProtKB-KW"/>
</dbReference>
<sequence>MSLKVMSIGTVKQLTGLTERQIRYYEDRQLVFPERSSGGSRKFSFEDVELLKEIHRKLRDGFHTFELRKSMVKERSARDRREGGRRV</sequence>
<gene>
    <name evidence="6" type="ORF">NQZ67_12295</name>
</gene>
<dbReference type="SMART" id="SM00422">
    <property type="entry name" value="HTH_MERR"/>
    <property type="match status" value="1"/>
</dbReference>
<dbReference type="SUPFAM" id="SSF46955">
    <property type="entry name" value="Putative DNA-binding domain"/>
    <property type="match status" value="1"/>
</dbReference>
<keyword evidence="4" id="KW-0804">Transcription</keyword>
<name>A0A9X2MMK4_9BACL</name>
<dbReference type="Pfam" id="PF13411">
    <property type="entry name" value="MerR_1"/>
    <property type="match status" value="1"/>
</dbReference>
<keyword evidence="1" id="KW-0678">Repressor</keyword>